<evidence type="ECO:0000313" key="2">
    <source>
        <dbReference type="Proteomes" id="UP001056778"/>
    </source>
</evidence>
<sequence length="164" mass="18890">MFEVNFSVPSSYWKAPLTLTELIEEADEEFIPKEIVIFPPEIANNCETDEDSGDDDFVDINNVPGSQLRAPEKNVTRSNNEHFNVNVEGLELDQHSDLVEDEDDLPLSVLAKRLKIEISKKKNKRNLPKITWIRDDIVSNVLNWEYIIGPKNNMSPLDIFFFIL</sequence>
<comment type="caution">
    <text evidence="1">The sequence shown here is derived from an EMBL/GenBank/DDBJ whole genome shotgun (WGS) entry which is preliminary data.</text>
</comment>
<dbReference type="Proteomes" id="UP001056778">
    <property type="component" value="Chromosome 5"/>
</dbReference>
<keyword evidence="2" id="KW-1185">Reference proteome</keyword>
<dbReference type="EMBL" id="CM043019">
    <property type="protein sequence ID" value="KAI4460763.1"/>
    <property type="molecule type" value="Genomic_DNA"/>
</dbReference>
<protein>
    <submittedName>
        <fullName evidence="1">Uncharacterized protein</fullName>
    </submittedName>
</protein>
<organism evidence="1 2">
    <name type="scientific">Holotrichia oblita</name>
    <name type="common">Chafer beetle</name>
    <dbReference type="NCBI Taxonomy" id="644536"/>
    <lineage>
        <taxon>Eukaryota</taxon>
        <taxon>Metazoa</taxon>
        <taxon>Ecdysozoa</taxon>
        <taxon>Arthropoda</taxon>
        <taxon>Hexapoda</taxon>
        <taxon>Insecta</taxon>
        <taxon>Pterygota</taxon>
        <taxon>Neoptera</taxon>
        <taxon>Endopterygota</taxon>
        <taxon>Coleoptera</taxon>
        <taxon>Polyphaga</taxon>
        <taxon>Scarabaeiformia</taxon>
        <taxon>Scarabaeidae</taxon>
        <taxon>Melolonthinae</taxon>
        <taxon>Holotrichia</taxon>
    </lineage>
</organism>
<name>A0ACB9T1W9_HOLOL</name>
<evidence type="ECO:0000313" key="1">
    <source>
        <dbReference type="EMBL" id="KAI4460763.1"/>
    </source>
</evidence>
<accession>A0ACB9T1W9</accession>
<reference evidence="1" key="1">
    <citation type="submission" date="2022-04" db="EMBL/GenBank/DDBJ databases">
        <title>Chromosome-scale genome assembly of Holotrichia oblita Faldermann.</title>
        <authorList>
            <person name="Rongchong L."/>
        </authorList>
    </citation>
    <scope>NUCLEOTIDE SEQUENCE</scope>
    <source>
        <strain evidence="1">81SQS9</strain>
    </source>
</reference>
<proteinExistence type="predicted"/>
<gene>
    <name evidence="1" type="ORF">MML48_5g00016168</name>
</gene>